<sequence>MNATRVKILLHLAVFAWLFSLWQFTNYGNEEDAYTAVMTAYESHSSNTYVLSRFPGHPVYEYLLRWLYPVNRIGYSLLSIIATYVSFLLVIRIAKRHMGETKAHWVGITFLLTPIVGIMAWQTMEYMLTLAFLLAAWNSAEQKNWMIAAVFTALATGCRLPSLMYGLPLFILLWQNSSLSKALFFGGLSFILSCVLYFPVYREYGWDFFTTYDLPYPPIAKVVYKATLGTYGIFQLIAIVWAKAGLKWNMFLINVFKQNSLPVAVAFLMSLGSYIFLPEKSAFLIPFATLGWFILFQYSNQRFSKAIVVMSVLGAFTLGTDLSDDMRGIPSDQASFTIPAGNQDIAVMLFKGPARASIIKAENKINTTKKIVRKLDELNQPALVITGWWYPFIQVEELRLKNFTHVVPDPSEPRRADVEYVYYANEIDIQRAISEGKSIFFTPESEIYNEQRYGHNLVAKYGTPLEILTE</sequence>
<feature type="transmembrane region" description="Helical" evidence="1">
    <location>
        <begin position="261"/>
        <end position="277"/>
    </location>
</feature>
<name>A0A6L3ZJ91_9FLAO</name>
<evidence type="ECO:0000259" key="2">
    <source>
        <dbReference type="Pfam" id="PF13231"/>
    </source>
</evidence>
<evidence type="ECO:0000313" key="3">
    <source>
        <dbReference type="EMBL" id="KAB2817495.1"/>
    </source>
</evidence>
<keyword evidence="1" id="KW-1133">Transmembrane helix</keyword>
<comment type="caution">
    <text evidence="3">The sequence shown here is derived from an EMBL/GenBank/DDBJ whole genome shotgun (WGS) entry which is preliminary data.</text>
</comment>
<feature type="transmembrane region" description="Helical" evidence="1">
    <location>
        <begin position="144"/>
        <end position="170"/>
    </location>
</feature>
<proteinExistence type="predicted"/>
<keyword evidence="4" id="KW-1185">Reference proteome</keyword>
<evidence type="ECO:0000313" key="4">
    <source>
        <dbReference type="Proteomes" id="UP000484164"/>
    </source>
</evidence>
<organism evidence="3 4">
    <name type="scientific">Phaeocystidibacter marisrubri</name>
    <dbReference type="NCBI Taxonomy" id="1577780"/>
    <lineage>
        <taxon>Bacteria</taxon>
        <taxon>Pseudomonadati</taxon>
        <taxon>Bacteroidota</taxon>
        <taxon>Flavobacteriia</taxon>
        <taxon>Flavobacteriales</taxon>
        <taxon>Phaeocystidibacteraceae</taxon>
        <taxon>Phaeocystidibacter</taxon>
    </lineage>
</organism>
<dbReference type="InterPro" id="IPR038731">
    <property type="entry name" value="RgtA/B/C-like"/>
</dbReference>
<dbReference type="Pfam" id="PF13231">
    <property type="entry name" value="PMT_2"/>
    <property type="match status" value="1"/>
</dbReference>
<dbReference type="Proteomes" id="UP000484164">
    <property type="component" value="Unassembled WGS sequence"/>
</dbReference>
<feature type="transmembrane region" description="Helical" evidence="1">
    <location>
        <begin position="283"/>
        <end position="300"/>
    </location>
</feature>
<protein>
    <recommendedName>
        <fullName evidence="2">Glycosyltransferase RgtA/B/C/D-like domain-containing protein</fullName>
    </recommendedName>
</protein>
<gene>
    <name evidence="3" type="ORF">F8C82_03605</name>
</gene>
<feature type="transmembrane region" description="Helical" evidence="1">
    <location>
        <begin position="182"/>
        <end position="202"/>
    </location>
</feature>
<keyword evidence="1" id="KW-0472">Membrane</keyword>
<dbReference type="EMBL" id="WBVQ01000001">
    <property type="protein sequence ID" value="KAB2817495.1"/>
    <property type="molecule type" value="Genomic_DNA"/>
</dbReference>
<dbReference type="RefSeq" id="WP_151692072.1">
    <property type="nucleotide sequence ID" value="NZ_BMGX01000002.1"/>
</dbReference>
<accession>A0A6L3ZJ91</accession>
<evidence type="ECO:0000256" key="1">
    <source>
        <dbReference type="SAM" id="Phobius"/>
    </source>
</evidence>
<dbReference type="OrthoDB" id="1467194at2"/>
<dbReference type="AlphaFoldDB" id="A0A6L3ZJ91"/>
<feature type="transmembrane region" description="Helical" evidence="1">
    <location>
        <begin position="103"/>
        <end position="124"/>
    </location>
</feature>
<keyword evidence="1" id="KW-0812">Transmembrane</keyword>
<feature type="domain" description="Glycosyltransferase RgtA/B/C/D-like" evidence="2">
    <location>
        <begin position="59"/>
        <end position="196"/>
    </location>
</feature>
<feature type="transmembrane region" description="Helical" evidence="1">
    <location>
        <begin position="73"/>
        <end position="91"/>
    </location>
</feature>
<reference evidence="3 4" key="1">
    <citation type="submission" date="2019-10" db="EMBL/GenBank/DDBJ databases">
        <title>Genome sequence of Phaeocystidibacter marisrubri JCM30614 (type strain).</title>
        <authorList>
            <person name="Bowman J.P."/>
        </authorList>
    </citation>
    <scope>NUCLEOTIDE SEQUENCE [LARGE SCALE GENOMIC DNA]</scope>
    <source>
        <strain evidence="3 4">JCM 30614</strain>
    </source>
</reference>